<name>A0ACA9MFP2_9GLOM</name>
<evidence type="ECO:0000313" key="1">
    <source>
        <dbReference type="EMBL" id="CAG8589560.1"/>
    </source>
</evidence>
<comment type="caution">
    <text evidence="1">The sequence shown here is derived from an EMBL/GenBank/DDBJ whole genome shotgun (WGS) entry which is preliminary data.</text>
</comment>
<proteinExistence type="predicted"/>
<dbReference type="EMBL" id="CAJVPT010012728">
    <property type="protein sequence ID" value="CAG8589560.1"/>
    <property type="molecule type" value="Genomic_DNA"/>
</dbReference>
<organism evidence="1 2">
    <name type="scientific">Acaulospora colombiana</name>
    <dbReference type="NCBI Taxonomy" id="27376"/>
    <lineage>
        <taxon>Eukaryota</taxon>
        <taxon>Fungi</taxon>
        <taxon>Fungi incertae sedis</taxon>
        <taxon>Mucoromycota</taxon>
        <taxon>Glomeromycotina</taxon>
        <taxon>Glomeromycetes</taxon>
        <taxon>Diversisporales</taxon>
        <taxon>Acaulosporaceae</taxon>
        <taxon>Acaulospora</taxon>
    </lineage>
</organism>
<reference evidence="1" key="1">
    <citation type="submission" date="2021-06" db="EMBL/GenBank/DDBJ databases">
        <authorList>
            <person name="Kallberg Y."/>
            <person name="Tangrot J."/>
            <person name="Rosling A."/>
        </authorList>
    </citation>
    <scope>NUCLEOTIDE SEQUENCE</scope>
    <source>
        <strain evidence="1">CL356</strain>
    </source>
</reference>
<dbReference type="Proteomes" id="UP000789525">
    <property type="component" value="Unassembled WGS sequence"/>
</dbReference>
<gene>
    <name evidence="1" type="ORF">ACOLOM_LOCUS6268</name>
</gene>
<accession>A0ACA9MFP2</accession>
<protein>
    <submittedName>
        <fullName evidence="1">10911_t:CDS:1</fullName>
    </submittedName>
</protein>
<keyword evidence="2" id="KW-1185">Reference proteome</keyword>
<sequence>MSKVSVNGDCVEGNGKQSTGLKPSPPVSLSVTPGSAIGRGSELVDQRSTETNPNLHFEEQISASISLSQRSFRITDSQGVP</sequence>
<evidence type="ECO:0000313" key="2">
    <source>
        <dbReference type="Proteomes" id="UP000789525"/>
    </source>
</evidence>